<dbReference type="RefSeq" id="WP_219539786.1">
    <property type="nucleotide sequence ID" value="NZ_JAHKRM010000076.1"/>
</dbReference>
<accession>A0ABW4GZW4</accession>
<comment type="caution">
    <text evidence="2">The sequence shown here is derived from an EMBL/GenBank/DDBJ whole genome shotgun (WGS) entry which is preliminary data.</text>
</comment>
<keyword evidence="3" id="KW-1185">Reference proteome</keyword>
<reference evidence="3" key="1">
    <citation type="journal article" date="2019" name="Int. J. Syst. Evol. Microbiol.">
        <title>The Global Catalogue of Microorganisms (GCM) 10K type strain sequencing project: providing services to taxonomists for standard genome sequencing and annotation.</title>
        <authorList>
            <consortium name="The Broad Institute Genomics Platform"/>
            <consortium name="The Broad Institute Genome Sequencing Center for Infectious Disease"/>
            <person name="Wu L."/>
            <person name="Ma J."/>
        </authorList>
    </citation>
    <scope>NUCLEOTIDE SEQUENCE [LARGE SCALE GENOMIC DNA]</scope>
    <source>
        <strain evidence="3">CGMCC 1.15399</strain>
    </source>
</reference>
<dbReference type="EMBL" id="JBHUCM010000088">
    <property type="protein sequence ID" value="MFD1547976.1"/>
    <property type="molecule type" value="Genomic_DNA"/>
</dbReference>
<gene>
    <name evidence="2" type="ORF">ACFSJ0_63875</name>
</gene>
<organism evidence="2 3">
    <name type="scientific">Nonomuraea guangzhouensis</name>
    <dbReference type="NCBI Taxonomy" id="1291555"/>
    <lineage>
        <taxon>Bacteria</taxon>
        <taxon>Bacillati</taxon>
        <taxon>Actinomycetota</taxon>
        <taxon>Actinomycetes</taxon>
        <taxon>Streptosporangiales</taxon>
        <taxon>Streptosporangiaceae</taxon>
        <taxon>Nonomuraea</taxon>
    </lineage>
</organism>
<feature type="region of interest" description="Disordered" evidence="1">
    <location>
        <begin position="164"/>
        <end position="197"/>
    </location>
</feature>
<proteinExistence type="predicted"/>
<sequence>MIRDFESVSRTFSQALEDQLAEWSLRTGITVEVWALPKQPLRALVTEIVHGLIFDVLEEVERQGRARAVSIALTVASSGLRLTVSDDGLGRSAAAYEDHLSSRRAELARMNSGLTVSDDGLGRSAAAYEDHLSSRRAELARMNGGLTVNGVPGEGTTVSAAIPRRALGNPGPEQRLSKDAGRSRQASEPVVSIRDAT</sequence>
<protein>
    <recommendedName>
        <fullName evidence="4">Histidine kinase/HSP90-like ATPase domain-containing protein</fullName>
    </recommendedName>
</protein>
<evidence type="ECO:0008006" key="4">
    <source>
        <dbReference type="Google" id="ProtNLM"/>
    </source>
</evidence>
<evidence type="ECO:0000313" key="3">
    <source>
        <dbReference type="Proteomes" id="UP001597097"/>
    </source>
</evidence>
<evidence type="ECO:0000313" key="2">
    <source>
        <dbReference type="EMBL" id="MFD1547976.1"/>
    </source>
</evidence>
<evidence type="ECO:0000256" key="1">
    <source>
        <dbReference type="SAM" id="MobiDB-lite"/>
    </source>
</evidence>
<dbReference type="Proteomes" id="UP001597097">
    <property type="component" value="Unassembled WGS sequence"/>
</dbReference>
<name>A0ABW4GZW4_9ACTN</name>